<dbReference type="RefSeq" id="WP_102881634.1">
    <property type="nucleotide sequence ID" value="NZ_JAMYBT010000002.1"/>
</dbReference>
<reference evidence="1 2" key="1">
    <citation type="submission" date="2018-06" db="EMBL/GenBank/DDBJ databases">
        <title>Pseudomonas diversity within urban Lake Michigan freshwaters.</title>
        <authorList>
            <person name="Batrich M."/>
            <person name="Hatzopoulos T."/>
            <person name="Putonti C."/>
        </authorList>
    </citation>
    <scope>NUCLEOTIDE SEQUENCE [LARGE SCALE GENOMIC DNA]</scope>
    <source>
        <strain evidence="1 2">MB-090624</strain>
    </source>
</reference>
<name>A0A9Q6IEX9_9PSED</name>
<dbReference type="AlphaFoldDB" id="A0A9Q6IEX9"/>
<dbReference type="Proteomes" id="UP000248188">
    <property type="component" value="Unassembled WGS sequence"/>
</dbReference>
<evidence type="ECO:0000313" key="2">
    <source>
        <dbReference type="Proteomes" id="UP000248188"/>
    </source>
</evidence>
<dbReference type="OrthoDB" id="6933098at2"/>
<comment type="caution">
    <text evidence="1">The sequence shown here is derived from an EMBL/GenBank/DDBJ whole genome shotgun (WGS) entry which is preliminary data.</text>
</comment>
<sequence>MNTALIVRDESGNVLYDTSKSIYGLIKSGPVEYAGTWSRLQPSGAVSVFYDNIYKFEVEGAISPLVFVTGASNKPFQSKEGSKTVFYFAGEVSGIRVYCFDIMRPIFTGPALKTRRDDGSFTFNSLQRPLNVIGTSTPPGPAGYPNGMQLPFSGGGSGILIYQPTGSRLGGVLWAYYTVNLEASKTYAAHIPWDRGCGFVAQLDPSGTKYRGAVHEGCYGQQGSIVHCMWNSPETTYGSVHSTTATGFMSLLADRRPSCSYIDTAEYPYPFNPQL</sequence>
<gene>
    <name evidence="1" type="ORF">DMX08_19310</name>
</gene>
<dbReference type="EMBL" id="QJRN01000012">
    <property type="protein sequence ID" value="PYC33854.1"/>
    <property type="molecule type" value="Genomic_DNA"/>
</dbReference>
<proteinExistence type="predicted"/>
<organism evidence="1 2">
    <name type="scientific">Pseudomonas protegens</name>
    <dbReference type="NCBI Taxonomy" id="380021"/>
    <lineage>
        <taxon>Bacteria</taxon>
        <taxon>Pseudomonadati</taxon>
        <taxon>Pseudomonadota</taxon>
        <taxon>Gammaproteobacteria</taxon>
        <taxon>Pseudomonadales</taxon>
        <taxon>Pseudomonadaceae</taxon>
        <taxon>Pseudomonas</taxon>
    </lineage>
</organism>
<protein>
    <submittedName>
        <fullName evidence="1">Uncharacterized protein</fullName>
    </submittedName>
</protein>
<accession>A0A9Q6IEX9</accession>
<evidence type="ECO:0000313" key="1">
    <source>
        <dbReference type="EMBL" id="PYC33854.1"/>
    </source>
</evidence>